<dbReference type="InterPro" id="IPR025938">
    <property type="entry name" value="RRXRR_dom"/>
</dbReference>
<dbReference type="GO" id="GO:0004519">
    <property type="term" value="F:endonuclease activity"/>
    <property type="evidence" value="ECO:0007669"/>
    <property type="project" value="UniProtKB-KW"/>
</dbReference>
<proteinExistence type="predicted"/>
<dbReference type="CDD" id="cd00085">
    <property type="entry name" value="HNHc"/>
    <property type="match status" value="1"/>
</dbReference>
<keyword evidence="2" id="KW-0540">Nuclease</keyword>
<dbReference type="NCBIfam" id="NF040563">
    <property type="entry name" value="guided_IscB"/>
    <property type="match status" value="1"/>
</dbReference>
<keyword evidence="2" id="KW-0378">Hydrolase</keyword>
<dbReference type="InterPro" id="IPR052892">
    <property type="entry name" value="NA-targeting_endonuclease"/>
</dbReference>
<evidence type="ECO:0000259" key="1">
    <source>
        <dbReference type="SMART" id="SM00507"/>
    </source>
</evidence>
<feature type="domain" description="HNH nuclease" evidence="1">
    <location>
        <begin position="187"/>
        <end position="238"/>
    </location>
</feature>
<dbReference type="PANTHER" id="PTHR33877:SF2">
    <property type="entry name" value="OS07G0170200 PROTEIN"/>
    <property type="match status" value="1"/>
</dbReference>
<dbReference type="PANTHER" id="PTHR33877">
    <property type="entry name" value="SLL1193 PROTEIN"/>
    <property type="match status" value="1"/>
</dbReference>
<gene>
    <name evidence="2" type="primary">iscB</name>
    <name evidence="2" type="ORF">NG799_01810</name>
</gene>
<sequence length="493" mass="55503">MSKTNYVLVVDTNKHPLSPCKPGVARSLLKAGKAAVFRRYPFTIILKKEVEGDILKSQIKIDPGSKTTGLALVQNGVVIWAAELQHRGQLIKQSLDNRRSLRRNRRNRKTRYRQPRFLNRVKSKPKGWLAPSLMHRVENVSTWVNKLIKFSAVDSVMMELVRFDTQKMTNPDVSGVQYQQGELTGYEVREYLLEKFDRTCVYCQAKNVPLEVEHIQPKSKGGSNRISNLTLACRPCNQSKGNQDIQDFLSGKPSLLKRILNQAKQPLKDGAAVNSTRWKLKESLELTGLPVFTGNGALTKYNRCRLGLPKTHWLDAASVGEIDNLVIATHQPLLIKSFGFGSRQMCRTDKYGFPTRHCSRQKVHFGFTTGDIVKADIPKGKYAGKYTARVTVRSTGSFAIKSLTHGKQIDVNHKYCKAIHKLDGYGYGFGELININPTKLNPVETQIVKGRTAANPTQLNLFDSSIFAVESSESKIHKKQKVKGDDYEQLSLF</sequence>
<evidence type="ECO:0000313" key="2">
    <source>
        <dbReference type="EMBL" id="MCT7965067.1"/>
    </source>
</evidence>
<name>A0ABT2MJZ9_9CYAN</name>
<dbReference type="InterPro" id="IPR003615">
    <property type="entry name" value="HNH_nuc"/>
</dbReference>
<dbReference type="Gene3D" id="1.10.30.50">
    <property type="match status" value="1"/>
</dbReference>
<comment type="caution">
    <text evidence="2">The sequence shown here is derived from an EMBL/GenBank/DDBJ whole genome shotgun (WGS) entry which is preliminary data.</text>
</comment>
<dbReference type="Pfam" id="PF01844">
    <property type="entry name" value="HNH"/>
    <property type="match status" value="1"/>
</dbReference>
<dbReference type="Pfam" id="PF14239">
    <property type="entry name" value="RRXRR"/>
    <property type="match status" value="1"/>
</dbReference>
<protein>
    <submittedName>
        <fullName evidence="2">RNA-guided endonuclease IscB</fullName>
    </submittedName>
</protein>
<reference evidence="2 3" key="1">
    <citation type="journal article" date="2022" name="Front. Microbiol.">
        <title>High genomic differentiation and limited gene flow indicate recent cryptic speciation within the genus Laspinema (cyanobacteria).</title>
        <authorList>
            <person name="Stanojkovic A."/>
            <person name="Skoupy S."/>
            <person name="Skaloud P."/>
            <person name="Dvorak P."/>
        </authorList>
    </citation>
    <scope>NUCLEOTIDE SEQUENCE [LARGE SCALE GENOMIC DNA]</scope>
    <source>
        <strain evidence="2 3">D2a</strain>
    </source>
</reference>
<dbReference type="InterPro" id="IPR047693">
    <property type="entry name" value="RNA-guided_IscB-like"/>
</dbReference>
<organism evidence="2 3">
    <name type="scientific">Laspinema palackyanum D2a</name>
    <dbReference type="NCBI Taxonomy" id="2953684"/>
    <lineage>
        <taxon>Bacteria</taxon>
        <taxon>Bacillati</taxon>
        <taxon>Cyanobacteriota</taxon>
        <taxon>Cyanophyceae</taxon>
        <taxon>Oscillatoriophycideae</taxon>
        <taxon>Oscillatoriales</taxon>
        <taxon>Laspinemataceae</taxon>
        <taxon>Laspinema</taxon>
        <taxon>Laspinema palackyanum</taxon>
    </lineage>
</organism>
<keyword evidence="2" id="KW-0255">Endonuclease</keyword>
<evidence type="ECO:0000313" key="3">
    <source>
        <dbReference type="Proteomes" id="UP001525890"/>
    </source>
</evidence>
<dbReference type="EMBL" id="JAMXFF010000002">
    <property type="protein sequence ID" value="MCT7965067.1"/>
    <property type="molecule type" value="Genomic_DNA"/>
</dbReference>
<dbReference type="InterPro" id="IPR002711">
    <property type="entry name" value="HNH"/>
</dbReference>
<dbReference type="RefSeq" id="WP_368004797.1">
    <property type="nucleotide sequence ID" value="NZ_JAMXFF010000002.1"/>
</dbReference>
<keyword evidence="3" id="KW-1185">Reference proteome</keyword>
<dbReference type="SMART" id="SM00507">
    <property type="entry name" value="HNHc"/>
    <property type="match status" value="1"/>
</dbReference>
<accession>A0ABT2MJZ9</accession>
<dbReference type="Proteomes" id="UP001525890">
    <property type="component" value="Unassembled WGS sequence"/>
</dbReference>